<dbReference type="GO" id="GO:0008320">
    <property type="term" value="F:protein transmembrane transporter activity"/>
    <property type="evidence" value="ECO:0007669"/>
    <property type="project" value="UniProtKB-UniRule"/>
</dbReference>
<dbReference type="OrthoDB" id="9816005at2"/>
<keyword evidence="4 9" id="KW-0812">Transmembrane</keyword>
<comment type="similarity">
    <text evidence="9">Belongs to the TatB family.</text>
</comment>
<comment type="caution">
    <text evidence="12">The sequence shown here is derived from an EMBL/GenBank/DDBJ whole genome shotgun (WGS) entry which is preliminary data.</text>
</comment>
<protein>
    <recommendedName>
        <fullName evidence="9">Sec-independent protein translocase protein TatB</fullName>
    </recommendedName>
</protein>
<organism evidence="12 13">
    <name type="scientific">Thiohalobacter thiocyanaticus</name>
    <dbReference type="NCBI Taxonomy" id="585455"/>
    <lineage>
        <taxon>Bacteria</taxon>
        <taxon>Pseudomonadati</taxon>
        <taxon>Pseudomonadota</taxon>
        <taxon>Gammaproteobacteria</taxon>
        <taxon>Thiohalobacterales</taxon>
        <taxon>Thiohalobacteraceae</taxon>
        <taxon>Thiohalobacter</taxon>
    </lineage>
</organism>
<evidence type="ECO:0000256" key="2">
    <source>
        <dbReference type="ARBA" id="ARBA00022448"/>
    </source>
</evidence>
<evidence type="ECO:0000313" key="12">
    <source>
        <dbReference type="EMBL" id="RRQ21816.1"/>
    </source>
</evidence>
<keyword evidence="3 9" id="KW-1003">Cell membrane</keyword>
<gene>
    <name evidence="9 12" type="primary">tatB</name>
    <name evidence="12" type="ORF">D6C00_07560</name>
</gene>
<keyword evidence="8 9" id="KW-0472">Membrane</keyword>
<evidence type="ECO:0000256" key="1">
    <source>
        <dbReference type="ARBA" id="ARBA00004167"/>
    </source>
</evidence>
<comment type="subcellular location">
    <subcellularLocation>
        <location evidence="9">Cell membrane</location>
        <topology evidence="9">Single-pass membrane protein</topology>
    </subcellularLocation>
    <subcellularLocation>
        <location evidence="1">Membrane</location>
        <topology evidence="1">Single-pass membrane protein</topology>
    </subcellularLocation>
</comment>
<dbReference type="Gene3D" id="1.20.5.3310">
    <property type="match status" value="1"/>
</dbReference>
<keyword evidence="13" id="KW-1185">Reference proteome</keyword>
<evidence type="ECO:0000256" key="5">
    <source>
        <dbReference type="ARBA" id="ARBA00022927"/>
    </source>
</evidence>
<dbReference type="PANTHER" id="PTHR33162:SF1">
    <property type="entry name" value="SEC-INDEPENDENT PROTEIN TRANSLOCASE PROTEIN TATA, CHLOROPLASTIC"/>
    <property type="match status" value="1"/>
</dbReference>
<feature type="transmembrane region" description="Helical" evidence="11">
    <location>
        <begin position="6"/>
        <end position="22"/>
    </location>
</feature>
<dbReference type="AlphaFoldDB" id="A0A426QJC7"/>
<dbReference type="GO" id="GO:0033281">
    <property type="term" value="C:TAT protein transport complex"/>
    <property type="evidence" value="ECO:0007669"/>
    <property type="project" value="UniProtKB-UniRule"/>
</dbReference>
<sequence>MFDIGFWELGLLMVIALLVIGPERLPKVARTVGLLLGKARGIVRSVKADVQRELAAEELKQTLSKQAESNPLHEIIEETRSVASDAKSSLDEASQSLRDTGLKDEDRPSPPKSDSGP</sequence>
<reference evidence="12 13" key="1">
    <citation type="journal article" date="2010" name="Int. J. Syst. Evol. Microbiol.">
        <title>Thiohalobacter thiocyanaticus gen. nov., sp. nov., a moderately halophilic, sulfur-oxidizing gammaproteobacterium from hypersaline lakes, that utilizes thiocyanate.</title>
        <authorList>
            <person name="Sorokin D.Y."/>
            <person name="Kovaleva O.L."/>
            <person name="Tourova T.P."/>
            <person name="Muyzer G."/>
        </authorList>
    </citation>
    <scope>NUCLEOTIDE SEQUENCE [LARGE SCALE GENOMIC DNA]</scope>
    <source>
        <strain evidence="12 13">Hrh1</strain>
    </source>
</reference>
<dbReference type="InterPro" id="IPR018448">
    <property type="entry name" value="TatB"/>
</dbReference>
<evidence type="ECO:0000256" key="6">
    <source>
        <dbReference type="ARBA" id="ARBA00022989"/>
    </source>
</evidence>
<evidence type="ECO:0000313" key="13">
    <source>
        <dbReference type="Proteomes" id="UP000287798"/>
    </source>
</evidence>
<dbReference type="InterPro" id="IPR003369">
    <property type="entry name" value="TatA/B/E"/>
</dbReference>
<evidence type="ECO:0000256" key="3">
    <source>
        <dbReference type="ARBA" id="ARBA00022475"/>
    </source>
</evidence>
<dbReference type="PANTHER" id="PTHR33162">
    <property type="entry name" value="SEC-INDEPENDENT PROTEIN TRANSLOCASE PROTEIN TATA, CHLOROPLASTIC"/>
    <property type="match status" value="1"/>
</dbReference>
<dbReference type="GO" id="GO:0043953">
    <property type="term" value="P:protein transport by the Tat complex"/>
    <property type="evidence" value="ECO:0007669"/>
    <property type="project" value="UniProtKB-UniRule"/>
</dbReference>
<proteinExistence type="inferred from homology"/>
<dbReference type="Proteomes" id="UP000287798">
    <property type="component" value="Unassembled WGS sequence"/>
</dbReference>
<keyword evidence="6 9" id="KW-1133">Transmembrane helix</keyword>
<accession>A0A426QJC7</accession>
<comment type="subunit">
    <text evidence="9">The Tat system comprises two distinct complexes: a TatABC complex, containing multiple copies of TatA, TatB and TatC subunits, and a separate TatA complex, containing only TatA subunits. Substrates initially bind to the TatABC complex, which probably triggers association of the separate TatA complex to form the active translocon.</text>
</comment>
<name>A0A426QJC7_9GAMM</name>
<keyword evidence="7 9" id="KW-0811">Translocation</keyword>
<dbReference type="Pfam" id="PF02416">
    <property type="entry name" value="TatA_B_E"/>
    <property type="match status" value="1"/>
</dbReference>
<evidence type="ECO:0000256" key="9">
    <source>
        <dbReference type="HAMAP-Rule" id="MF_00237"/>
    </source>
</evidence>
<keyword evidence="2 9" id="KW-0813">Transport</keyword>
<keyword evidence="5 9" id="KW-0653">Protein transport</keyword>
<evidence type="ECO:0000256" key="4">
    <source>
        <dbReference type="ARBA" id="ARBA00022692"/>
    </source>
</evidence>
<dbReference type="PRINTS" id="PR01506">
    <property type="entry name" value="TATBPROTEIN"/>
</dbReference>
<evidence type="ECO:0000256" key="7">
    <source>
        <dbReference type="ARBA" id="ARBA00023010"/>
    </source>
</evidence>
<evidence type="ECO:0000256" key="11">
    <source>
        <dbReference type="SAM" id="Phobius"/>
    </source>
</evidence>
<evidence type="ECO:0000256" key="10">
    <source>
        <dbReference type="SAM" id="MobiDB-lite"/>
    </source>
</evidence>
<dbReference type="RefSeq" id="WP_125181155.1">
    <property type="nucleotide sequence ID" value="NZ_QZMU01000001.1"/>
</dbReference>
<evidence type="ECO:0000256" key="8">
    <source>
        <dbReference type="ARBA" id="ARBA00023136"/>
    </source>
</evidence>
<feature type="compositionally biased region" description="Basic and acidic residues" evidence="10">
    <location>
        <begin position="100"/>
        <end position="109"/>
    </location>
</feature>
<comment type="function">
    <text evidence="9">Part of the twin-arginine translocation (Tat) system that transports large folded proteins containing a characteristic twin-arginine motif in their signal peptide across membranes. Together with TatC, TatB is part of a receptor directly interacting with Tat signal peptides. TatB may form an oligomeric binding site that transiently accommodates folded Tat precursor proteins before their translocation.</text>
</comment>
<feature type="region of interest" description="Disordered" evidence="10">
    <location>
        <begin position="81"/>
        <end position="117"/>
    </location>
</feature>
<dbReference type="NCBIfam" id="TIGR01410">
    <property type="entry name" value="tatB"/>
    <property type="match status" value="1"/>
</dbReference>
<dbReference type="EMBL" id="QZMU01000001">
    <property type="protein sequence ID" value="RRQ21816.1"/>
    <property type="molecule type" value="Genomic_DNA"/>
</dbReference>
<dbReference type="HAMAP" id="MF_00237">
    <property type="entry name" value="TatB"/>
    <property type="match status" value="1"/>
</dbReference>